<reference evidence="11" key="2">
    <citation type="submission" date="2025-08" db="UniProtKB">
        <authorList>
            <consortium name="RefSeq"/>
        </authorList>
    </citation>
    <scope>IDENTIFICATION</scope>
    <source>
        <tissue evidence="11">Leaf</tissue>
    </source>
</reference>
<evidence type="ECO:0000259" key="9">
    <source>
        <dbReference type="PROSITE" id="PS50142"/>
    </source>
</evidence>
<dbReference type="OrthoDB" id="416741at2759"/>
<dbReference type="InterPro" id="IPR014720">
    <property type="entry name" value="dsRBD_dom"/>
</dbReference>
<keyword evidence="7" id="KW-0460">Magnesium</keyword>
<dbReference type="SUPFAM" id="SSF69065">
    <property type="entry name" value="RNase III domain-like"/>
    <property type="match status" value="1"/>
</dbReference>
<dbReference type="GO" id="GO:0030422">
    <property type="term" value="P:siRNA processing"/>
    <property type="evidence" value="ECO:0007669"/>
    <property type="project" value="TreeGrafter"/>
</dbReference>
<dbReference type="GO" id="GO:0003723">
    <property type="term" value="F:RNA binding"/>
    <property type="evidence" value="ECO:0007669"/>
    <property type="project" value="UniProtKB-KW"/>
</dbReference>
<dbReference type="InterPro" id="IPR036389">
    <property type="entry name" value="RNase_III_sf"/>
</dbReference>
<gene>
    <name evidence="11" type="primary">LOC108835261</name>
</gene>
<dbReference type="SMART" id="SM00358">
    <property type="entry name" value="DSRM"/>
    <property type="match status" value="1"/>
</dbReference>
<evidence type="ECO:0000256" key="8">
    <source>
        <dbReference type="ARBA" id="ARBA00022884"/>
    </source>
</evidence>
<comment type="cofactor">
    <cofactor evidence="1">
        <name>Mn(2+)</name>
        <dbReference type="ChEBI" id="CHEBI:29035"/>
    </cofactor>
</comment>
<proteinExistence type="predicted"/>
<feature type="domain" description="RNase III" evidence="9">
    <location>
        <begin position="48"/>
        <end position="189"/>
    </location>
</feature>
<evidence type="ECO:0000256" key="2">
    <source>
        <dbReference type="ARBA" id="ARBA00001946"/>
    </source>
</evidence>
<dbReference type="Gene3D" id="1.10.1520.10">
    <property type="entry name" value="Ribonuclease III domain"/>
    <property type="match status" value="1"/>
</dbReference>
<keyword evidence="8" id="KW-0694">RNA-binding</keyword>
<dbReference type="AlphaFoldDB" id="A0A9W3D461"/>
<keyword evidence="4" id="KW-0479">Metal-binding</keyword>
<evidence type="ECO:0000256" key="5">
    <source>
        <dbReference type="ARBA" id="ARBA00022759"/>
    </source>
</evidence>
<dbReference type="KEGG" id="rsz:108835261"/>
<dbReference type="GeneID" id="108835261"/>
<dbReference type="FunFam" id="1.10.1520.10:FF:000004">
    <property type="entry name" value="Endoribonuclease dicer-like 1"/>
    <property type="match status" value="1"/>
</dbReference>
<dbReference type="PANTHER" id="PTHR14950">
    <property type="entry name" value="DICER-RELATED"/>
    <property type="match status" value="1"/>
</dbReference>
<dbReference type="Pfam" id="PF00035">
    <property type="entry name" value="dsrm"/>
    <property type="match status" value="1"/>
</dbReference>
<evidence type="ECO:0000313" key="10">
    <source>
        <dbReference type="Proteomes" id="UP000504610"/>
    </source>
</evidence>
<keyword evidence="10" id="KW-1185">Reference proteome</keyword>
<name>A0A9W3D461_RAPSA</name>
<dbReference type="GO" id="GO:0005634">
    <property type="term" value="C:nucleus"/>
    <property type="evidence" value="ECO:0007669"/>
    <property type="project" value="TreeGrafter"/>
</dbReference>
<dbReference type="RefSeq" id="XP_056858725.1">
    <property type="nucleotide sequence ID" value="XM_057002745.1"/>
</dbReference>
<evidence type="ECO:0000256" key="7">
    <source>
        <dbReference type="ARBA" id="ARBA00022842"/>
    </source>
</evidence>
<evidence type="ECO:0000256" key="6">
    <source>
        <dbReference type="ARBA" id="ARBA00022801"/>
    </source>
</evidence>
<keyword evidence="5" id="KW-0255">Endonuclease</keyword>
<keyword evidence="6" id="KW-0378">Hydrolase</keyword>
<dbReference type="Pfam" id="PF00636">
    <property type="entry name" value="Ribonuclease_3"/>
    <property type="match status" value="1"/>
</dbReference>
<dbReference type="InterPro" id="IPR000999">
    <property type="entry name" value="RNase_III_dom"/>
</dbReference>
<reference evidence="10" key="1">
    <citation type="journal article" date="2019" name="Database">
        <title>The radish genome database (RadishGD): an integrated information resource for radish genomics.</title>
        <authorList>
            <person name="Yu H.J."/>
            <person name="Baek S."/>
            <person name="Lee Y.J."/>
            <person name="Cho A."/>
            <person name="Mun J.H."/>
        </authorList>
    </citation>
    <scope>NUCLEOTIDE SEQUENCE [LARGE SCALE GENOMIC DNA]</scope>
    <source>
        <strain evidence="10">cv. WK10039</strain>
    </source>
</reference>
<dbReference type="GO" id="GO:0004525">
    <property type="term" value="F:ribonuclease III activity"/>
    <property type="evidence" value="ECO:0007669"/>
    <property type="project" value="InterPro"/>
</dbReference>
<keyword evidence="3" id="KW-0540">Nuclease</keyword>
<comment type="cofactor">
    <cofactor evidence="2">
        <name>Mg(2+)</name>
        <dbReference type="ChEBI" id="CHEBI:18420"/>
    </cofactor>
</comment>
<organism evidence="10 11">
    <name type="scientific">Raphanus sativus</name>
    <name type="common">Radish</name>
    <name type="synonym">Raphanus raphanistrum var. sativus</name>
    <dbReference type="NCBI Taxonomy" id="3726"/>
    <lineage>
        <taxon>Eukaryota</taxon>
        <taxon>Viridiplantae</taxon>
        <taxon>Streptophyta</taxon>
        <taxon>Embryophyta</taxon>
        <taxon>Tracheophyta</taxon>
        <taxon>Spermatophyta</taxon>
        <taxon>Magnoliopsida</taxon>
        <taxon>eudicotyledons</taxon>
        <taxon>Gunneridae</taxon>
        <taxon>Pentapetalae</taxon>
        <taxon>rosids</taxon>
        <taxon>malvids</taxon>
        <taxon>Brassicales</taxon>
        <taxon>Brassicaceae</taxon>
        <taxon>Brassiceae</taxon>
        <taxon>Raphanus</taxon>
    </lineage>
</organism>
<evidence type="ECO:0000313" key="11">
    <source>
        <dbReference type="RefSeq" id="XP_056858725.1"/>
    </source>
</evidence>
<protein>
    <submittedName>
        <fullName evidence="11">Ribonuclease 3-like protein 3</fullName>
    </submittedName>
</protein>
<sequence length="283" mass="32425">METQLPNTDAESLQQLLNLNPKVNDNNTEKVNVSQPANSISTDQPLGIEFVEKILKYEFKDKNLLLQAFTDTSFDENCVSYERLEFLGDTVLNMVVTKYLYFRYEDCTPGTLTKLRAFNVDSEKLARIAVKHNLHRCLRHKKPLLEDQILKFTEDIENYPLHSRHLLEVPKTLGDIVESTIGALYTDCDSFETVCKVIKPLLEPIIPLDKLGDHPVTELNEMCQKKNLKLKFYTNNWQVDKTVVVFIEDHFVGIGHHPSKKDIAKNCAAQNALDNFSHSFANI</sequence>
<dbReference type="Proteomes" id="UP000504610">
    <property type="component" value="Chromosome 2"/>
</dbReference>
<dbReference type="PROSITE" id="PS50142">
    <property type="entry name" value="RNASE_3_2"/>
    <property type="match status" value="1"/>
</dbReference>
<evidence type="ECO:0000256" key="3">
    <source>
        <dbReference type="ARBA" id="ARBA00022722"/>
    </source>
</evidence>
<dbReference type="GO" id="GO:0046872">
    <property type="term" value="F:metal ion binding"/>
    <property type="evidence" value="ECO:0007669"/>
    <property type="project" value="UniProtKB-KW"/>
</dbReference>
<accession>A0A9W3D461</accession>
<dbReference type="CDD" id="cd00593">
    <property type="entry name" value="RIBOc"/>
    <property type="match status" value="1"/>
</dbReference>
<dbReference type="GO" id="GO:0005737">
    <property type="term" value="C:cytoplasm"/>
    <property type="evidence" value="ECO:0007669"/>
    <property type="project" value="TreeGrafter"/>
</dbReference>
<dbReference type="SUPFAM" id="SSF54768">
    <property type="entry name" value="dsRNA-binding domain-like"/>
    <property type="match status" value="1"/>
</dbReference>
<evidence type="ECO:0000256" key="4">
    <source>
        <dbReference type="ARBA" id="ARBA00022723"/>
    </source>
</evidence>
<dbReference type="Gene3D" id="3.30.160.20">
    <property type="match status" value="1"/>
</dbReference>
<dbReference type="SMART" id="SM00535">
    <property type="entry name" value="RIBOc"/>
    <property type="match status" value="1"/>
</dbReference>
<dbReference type="PANTHER" id="PTHR14950:SF58">
    <property type="entry name" value="RNASE III DOMAIN-CONTAINING PROTEIN"/>
    <property type="match status" value="1"/>
</dbReference>
<evidence type="ECO:0000256" key="1">
    <source>
        <dbReference type="ARBA" id="ARBA00001936"/>
    </source>
</evidence>